<comment type="function">
    <text evidence="12">Normally needed for pro-sigma E processing during sporulation but can be bypassed in vegetative cells. Activates SpoIIAA by dephosphorylation.</text>
</comment>
<dbReference type="SMART" id="SM00332">
    <property type="entry name" value="PP2Cc"/>
    <property type="match status" value="1"/>
</dbReference>
<evidence type="ECO:0000256" key="9">
    <source>
        <dbReference type="ARBA" id="ARBA00023136"/>
    </source>
</evidence>
<comment type="catalytic activity">
    <reaction evidence="10">
        <text>O-phospho-L-seryl-[protein] + H2O = L-seryl-[protein] + phosphate</text>
        <dbReference type="Rhea" id="RHEA:20629"/>
        <dbReference type="Rhea" id="RHEA-COMP:9863"/>
        <dbReference type="Rhea" id="RHEA-COMP:11604"/>
        <dbReference type="ChEBI" id="CHEBI:15377"/>
        <dbReference type="ChEBI" id="CHEBI:29999"/>
        <dbReference type="ChEBI" id="CHEBI:43474"/>
        <dbReference type="ChEBI" id="CHEBI:83421"/>
        <dbReference type="EC" id="3.1.3.16"/>
    </reaction>
</comment>
<comment type="catalytic activity">
    <reaction evidence="11">
        <text>O-phospho-L-threonyl-[protein] + H2O = L-threonyl-[protein] + phosphate</text>
        <dbReference type="Rhea" id="RHEA:47004"/>
        <dbReference type="Rhea" id="RHEA-COMP:11060"/>
        <dbReference type="Rhea" id="RHEA-COMP:11605"/>
        <dbReference type="ChEBI" id="CHEBI:15377"/>
        <dbReference type="ChEBI" id="CHEBI:30013"/>
        <dbReference type="ChEBI" id="CHEBI:43474"/>
        <dbReference type="ChEBI" id="CHEBI:61977"/>
        <dbReference type="EC" id="3.1.3.16"/>
    </reaction>
</comment>
<protein>
    <recommendedName>
        <fullName evidence="13">Stage II sporulation protein E</fullName>
        <ecNumber evidence="2">3.1.3.16</ecNumber>
    </recommendedName>
</protein>
<evidence type="ECO:0000313" key="18">
    <source>
        <dbReference type="Proteomes" id="UP000247078"/>
    </source>
</evidence>
<name>A0A855XQC7_9BACL</name>
<feature type="transmembrane region" description="Helical" evidence="15">
    <location>
        <begin position="78"/>
        <end position="96"/>
    </location>
</feature>
<keyword evidence="9 15" id="KW-0472">Membrane</keyword>
<evidence type="ECO:0000256" key="14">
    <source>
        <dbReference type="SAM" id="Coils"/>
    </source>
</evidence>
<feature type="domain" description="PPM-type phosphatase" evidence="16">
    <location>
        <begin position="630"/>
        <end position="840"/>
    </location>
</feature>
<feature type="coiled-coil region" evidence="14">
    <location>
        <begin position="519"/>
        <end position="553"/>
    </location>
</feature>
<evidence type="ECO:0000256" key="15">
    <source>
        <dbReference type="SAM" id="Phobius"/>
    </source>
</evidence>
<feature type="transmembrane region" description="Helical" evidence="15">
    <location>
        <begin position="188"/>
        <end position="217"/>
    </location>
</feature>
<keyword evidence="5" id="KW-0378">Hydrolase</keyword>
<dbReference type="PANTHER" id="PTHR43156">
    <property type="entry name" value="STAGE II SPORULATION PROTEIN E-RELATED"/>
    <property type="match status" value="1"/>
</dbReference>
<dbReference type="InterPro" id="IPR052016">
    <property type="entry name" value="Bact_Sigma-Reg"/>
</dbReference>
<evidence type="ECO:0000313" key="17">
    <source>
        <dbReference type="EMBL" id="PWW33037.1"/>
    </source>
</evidence>
<evidence type="ECO:0000256" key="2">
    <source>
        <dbReference type="ARBA" id="ARBA00013081"/>
    </source>
</evidence>
<dbReference type="Pfam" id="PF07228">
    <property type="entry name" value="SpoIIE"/>
    <property type="match status" value="1"/>
</dbReference>
<dbReference type="AlphaFoldDB" id="A0A855XQC7"/>
<dbReference type="SUPFAM" id="SSF81606">
    <property type="entry name" value="PP2C-like"/>
    <property type="match status" value="1"/>
</dbReference>
<dbReference type="GO" id="GO:0005886">
    <property type="term" value="C:plasma membrane"/>
    <property type="evidence" value="ECO:0007669"/>
    <property type="project" value="UniProtKB-SubCell"/>
</dbReference>
<feature type="transmembrane region" description="Helical" evidence="15">
    <location>
        <begin position="161"/>
        <end position="182"/>
    </location>
</feature>
<keyword evidence="7" id="KW-0749">Sporulation</keyword>
<feature type="transmembrane region" description="Helical" evidence="15">
    <location>
        <begin position="229"/>
        <end position="248"/>
    </location>
</feature>
<gene>
    <name evidence="17" type="ORF">DET56_12148</name>
</gene>
<evidence type="ECO:0000256" key="1">
    <source>
        <dbReference type="ARBA" id="ARBA00004651"/>
    </source>
</evidence>
<dbReference type="FunFam" id="3.60.40.10:FF:000100">
    <property type="entry name" value="Stage II sporulation protein E"/>
    <property type="match status" value="1"/>
</dbReference>
<dbReference type="EC" id="3.1.3.16" evidence="2"/>
<feature type="transmembrane region" description="Helical" evidence="15">
    <location>
        <begin position="116"/>
        <end position="149"/>
    </location>
</feature>
<accession>A0A855XQC7</accession>
<keyword evidence="4 15" id="KW-0812">Transmembrane</keyword>
<feature type="transmembrane region" description="Helical" evidence="15">
    <location>
        <begin position="292"/>
        <end position="309"/>
    </location>
</feature>
<reference evidence="17 18" key="1">
    <citation type="submission" date="2018-05" db="EMBL/GenBank/DDBJ databases">
        <title>Freshwater and sediment microbial communities from various areas in North America, analyzing microbe dynamics in response to fracking.</title>
        <authorList>
            <person name="Lamendella R."/>
        </authorList>
    </citation>
    <scope>NUCLEOTIDE SEQUENCE [LARGE SCALE GENOMIC DNA]</scope>
    <source>
        <strain evidence="17 18">DB-3</strain>
    </source>
</reference>
<dbReference type="PROSITE" id="PS51746">
    <property type="entry name" value="PPM_2"/>
    <property type="match status" value="1"/>
</dbReference>
<dbReference type="NCBIfam" id="TIGR02865">
    <property type="entry name" value="spore_II_E"/>
    <property type="match status" value="1"/>
</dbReference>
<dbReference type="Gene3D" id="3.60.40.10">
    <property type="entry name" value="PPM-type phosphatase domain"/>
    <property type="match status" value="1"/>
</dbReference>
<keyword evidence="8 15" id="KW-1133">Transmembrane helix</keyword>
<organism evidence="17 18">
    <name type="scientific">Paenibacillus pabuli</name>
    <dbReference type="NCBI Taxonomy" id="1472"/>
    <lineage>
        <taxon>Bacteria</taxon>
        <taxon>Bacillati</taxon>
        <taxon>Bacillota</taxon>
        <taxon>Bacilli</taxon>
        <taxon>Bacillales</taxon>
        <taxon>Paenibacillaceae</taxon>
        <taxon>Paenibacillus</taxon>
    </lineage>
</organism>
<evidence type="ECO:0000256" key="8">
    <source>
        <dbReference type="ARBA" id="ARBA00022989"/>
    </source>
</evidence>
<evidence type="ECO:0000259" key="16">
    <source>
        <dbReference type="PROSITE" id="PS51746"/>
    </source>
</evidence>
<keyword evidence="3" id="KW-1003">Cell membrane</keyword>
<evidence type="ECO:0000256" key="13">
    <source>
        <dbReference type="ARBA" id="ARBA00074959"/>
    </source>
</evidence>
<dbReference type="InterPro" id="IPR045768">
    <property type="entry name" value="SpoIIE_N"/>
</dbReference>
<evidence type="ECO:0000256" key="6">
    <source>
        <dbReference type="ARBA" id="ARBA00022912"/>
    </source>
</evidence>
<evidence type="ECO:0000256" key="10">
    <source>
        <dbReference type="ARBA" id="ARBA00047761"/>
    </source>
</evidence>
<dbReference type="EMBL" id="QGTZ01000021">
    <property type="protein sequence ID" value="PWW33037.1"/>
    <property type="molecule type" value="Genomic_DNA"/>
</dbReference>
<comment type="subcellular location">
    <subcellularLocation>
        <location evidence="1">Cell membrane</location>
        <topology evidence="1">Multi-pass membrane protein</topology>
    </subcellularLocation>
</comment>
<evidence type="ECO:0000256" key="12">
    <source>
        <dbReference type="ARBA" id="ARBA00058752"/>
    </source>
</evidence>
<dbReference type="PANTHER" id="PTHR43156:SF2">
    <property type="entry name" value="STAGE II SPORULATION PROTEIN E"/>
    <property type="match status" value="1"/>
</dbReference>
<dbReference type="InterPro" id="IPR014221">
    <property type="entry name" value="SpoII_E"/>
</dbReference>
<comment type="caution">
    <text evidence="17">The sequence shown here is derived from an EMBL/GenBank/DDBJ whole genome shotgun (WGS) entry which is preliminary data.</text>
</comment>
<dbReference type="InterPro" id="IPR036457">
    <property type="entry name" value="PPM-type-like_dom_sf"/>
</dbReference>
<keyword evidence="6" id="KW-0904">Protein phosphatase</keyword>
<dbReference type="Pfam" id="PF19732">
    <property type="entry name" value="SpoIIE_N"/>
    <property type="match status" value="1"/>
</dbReference>
<sequence>MTNYVFYSIYNQNHRERNTKIKLIEWGALRMMEKWNVIQFPGMKAGKGGTEAREELSVRLKQWISSRKAVQIVAARKWVLLLTFMGFLLGKAMILNELSPFAIAYFAVIAFMRRDYIIPVGAALLAGSLFAPFPVPLIVASELAIFYLLFRGLESYDRAELSYAPTMVFTTTFMVKLFAVVIGPSFSWYAMLMLTMDSVLSFVLTLVFIQAIPIFTYRKKKFNLKNEEILCLIILLASVMTGAVGWTIQSLSVEHMLSRYLILIFALVGGAPLGASVGVITGLILSLADMSAVYQMSLLAFAGMLAGMLREGKRAAVALGMLLGSSILSIYLGGPGDVMNSLWETCAAIVLFMLTPKSMLTAISKYVPGTQDHTKSQHEYAKRIRDVTAERVTRFSQVFRQLSRSFDQMSGAGEPVQNEGGMEHFMNAVAEGTCSGCFKKAQCWDSKFIQTYKYMTDVMSSIEANPEMSGKQIPVEWNRVCAKPEEVLEVMRAQYGLHQHNMQWKRQIIDSRQLVAEQLSGVSQVMEDLAKEIQRESEEMVQQEEQIRDALESLGLSIHSIEIINLEAGNVEIEIVHAYTRGFDECRKMIAPLISDVLDEHIAVLNESMLDPRQGLATVTFGSAKTFEITTGVAAAAKGGDVMSGDSFSTVELGNGTFAVALSDGMGNGERARMESSAALNILEQLLQSGMDEKLAIKSVNSVLMLRSPEEMYATVDMALIDEYTAETTFMKIGSTPSFIKRGQEVIQVSASNLPIGIIKDIEVDLVTVQLQPGDVLIMMTDGIYDAPGYAVNKELWMKRLIQEIDSDDPQEVADCLLESVIRYQQHEIYDDMTVIVGKIEHYRPEWATLRVPGISRMERPRTVS</sequence>
<dbReference type="SMART" id="SM00331">
    <property type="entry name" value="PP2C_SIG"/>
    <property type="match status" value="1"/>
</dbReference>
<dbReference type="GO" id="GO:0030435">
    <property type="term" value="P:sporulation resulting in formation of a cellular spore"/>
    <property type="evidence" value="ECO:0007669"/>
    <property type="project" value="UniProtKB-KW"/>
</dbReference>
<evidence type="ECO:0000256" key="5">
    <source>
        <dbReference type="ARBA" id="ARBA00022801"/>
    </source>
</evidence>
<evidence type="ECO:0000256" key="11">
    <source>
        <dbReference type="ARBA" id="ARBA00048336"/>
    </source>
</evidence>
<dbReference type="Proteomes" id="UP000247078">
    <property type="component" value="Unassembled WGS sequence"/>
</dbReference>
<proteinExistence type="predicted"/>
<evidence type="ECO:0000256" key="4">
    <source>
        <dbReference type="ARBA" id="ARBA00022692"/>
    </source>
</evidence>
<feature type="transmembrane region" description="Helical" evidence="15">
    <location>
        <begin position="260"/>
        <end position="285"/>
    </location>
</feature>
<evidence type="ECO:0000256" key="3">
    <source>
        <dbReference type="ARBA" id="ARBA00022475"/>
    </source>
</evidence>
<dbReference type="GO" id="GO:0004722">
    <property type="term" value="F:protein serine/threonine phosphatase activity"/>
    <property type="evidence" value="ECO:0007669"/>
    <property type="project" value="UniProtKB-EC"/>
</dbReference>
<keyword evidence="14" id="KW-0175">Coiled coil</keyword>
<dbReference type="InterPro" id="IPR001932">
    <property type="entry name" value="PPM-type_phosphatase-like_dom"/>
</dbReference>
<evidence type="ECO:0000256" key="7">
    <source>
        <dbReference type="ARBA" id="ARBA00022969"/>
    </source>
</evidence>